<organism evidence="3 4">
    <name type="scientific">Diplocloster agilis</name>
    <dbReference type="NCBI Taxonomy" id="2850323"/>
    <lineage>
        <taxon>Bacteria</taxon>
        <taxon>Bacillati</taxon>
        <taxon>Bacillota</taxon>
        <taxon>Clostridia</taxon>
        <taxon>Lachnospirales</taxon>
        <taxon>Lachnospiraceae</taxon>
        <taxon>Diplocloster</taxon>
    </lineage>
</organism>
<protein>
    <submittedName>
        <fullName evidence="3">SWIM zinc finger family protein</fullName>
    </submittedName>
</protein>
<dbReference type="PANTHER" id="PTHR38133:SF1">
    <property type="entry name" value="SLR1429 PROTEIN"/>
    <property type="match status" value="1"/>
</dbReference>
<dbReference type="PANTHER" id="PTHR38133">
    <property type="entry name" value="SLR1429 PROTEIN"/>
    <property type="match status" value="1"/>
</dbReference>
<comment type="caution">
    <text evidence="3">The sequence shown here is derived from an EMBL/GenBank/DDBJ whole genome shotgun (WGS) entry which is preliminary data.</text>
</comment>
<dbReference type="AlphaFoldDB" id="A0A949NDE2"/>
<keyword evidence="1" id="KW-0862">Zinc</keyword>
<feature type="domain" description="SWIM-type" evidence="2">
    <location>
        <begin position="147"/>
        <end position="182"/>
    </location>
</feature>
<accession>A0A949NDE2</accession>
<dbReference type="EMBL" id="JAHQCW010000001">
    <property type="protein sequence ID" value="MBU9735049.1"/>
    <property type="molecule type" value="Genomic_DNA"/>
</dbReference>
<name>A0A949NDE2_9FIRM</name>
<dbReference type="RefSeq" id="WP_238720267.1">
    <property type="nucleotide sequence ID" value="NZ_JAHQCW010000001.1"/>
</dbReference>
<dbReference type="Proteomes" id="UP000712157">
    <property type="component" value="Unassembled WGS sequence"/>
</dbReference>
<evidence type="ECO:0000259" key="2">
    <source>
        <dbReference type="PROSITE" id="PS50966"/>
    </source>
</evidence>
<dbReference type="GO" id="GO:0008270">
    <property type="term" value="F:zinc ion binding"/>
    <property type="evidence" value="ECO:0007669"/>
    <property type="project" value="UniProtKB-KW"/>
</dbReference>
<evidence type="ECO:0000313" key="4">
    <source>
        <dbReference type="Proteomes" id="UP000712157"/>
    </source>
</evidence>
<keyword evidence="1" id="KW-0479">Metal-binding</keyword>
<dbReference type="InterPro" id="IPR007527">
    <property type="entry name" value="Znf_SWIM"/>
</dbReference>
<gene>
    <name evidence="3" type="ORF">KTH89_00775</name>
</gene>
<keyword evidence="1" id="KW-0863">Zinc-finger</keyword>
<evidence type="ECO:0000313" key="3">
    <source>
        <dbReference type="EMBL" id="MBU9735049.1"/>
    </source>
</evidence>
<sequence>MSYYGYAPYVSVAEKRAKADRQIAKLKKKNPDLAPVLIEGNTIARSWWGKAWNRNLESYADYANRISRGKSYVRNHAVLDLSMGEGCVEALVQGSRSKPYQVTVDIDMLDEKRWSQVVKLCNHRIDSVEKLVEGKFPKELEILFTERKYGMFPSPKEIHFSCSCPDYAYMCKHVAAVLYGVGARLDADPLLFFVLRGVDIQDLIHRSVTSRMNAMLKNAGKKSGRAMSEAEMHDVFGI</sequence>
<evidence type="ECO:0000256" key="1">
    <source>
        <dbReference type="PROSITE-ProRule" id="PRU00325"/>
    </source>
</evidence>
<dbReference type="PROSITE" id="PS50966">
    <property type="entry name" value="ZF_SWIM"/>
    <property type="match status" value="1"/>
</dbReference>
<reference evidence="3" key="1">
    <citation type="submission" date="2021-06" db="EMBL/GenBank/DDBJ databases">
        <title>Description of novel taxa of the family Lachnospiraceae.</title>
        <authorList>
            <person name="Chaplin A.V."/>
            <person name="Sokolova S.R."/>
            <person name="Pikina A.P."/>
            <person name="Korzhanova M."/>
            <person name="Belova V."/>
            <person name="Korostin D."/>
            <person name="Efimov B.A."/>
        </authorList>
    </citation>
    <scope>NUCLEOTIDE SEQUENCE</scope>
    <source>
        <strain evidence="3">ASD5720</strain>
    </source>
</reference>
<dbReference type="Pfam" id="PF04434">
    <property type="entry name" value="SWIM"/>
    <property type="match status" value="1"/>
</dbReference>
<keyword evidence="4" id="KW-1185">Reference proteome</keyword>
<proteinExistence type="predicted"/>